<name>A0A090VP92_9FLAO</name>
<protein>
    <submittedName>
        <fullName evidence="1">Uncharacterized protein</fullName>
    </submittedName>
</protein>
<accession>A0A090VP92</accession>
<comment type="caution">
    <text evidence="1">The sequence shown here is derived from an EMBL/GenBank/DDBJ whole genome shotgun (WGS) entry which is preliminary data.</text>
</comment>
<evidence type="ECO:0000313" key="1">
    <source>
        <dbReference type="EMBL" id="GAL65154.1"/>
    </source>
</evidence>
<dbReference type="EMBL" id="BBNQ01000044">
    <property type="protein sequence ID" value="GAL65154.1"/>
    <property type="molecule type" value="Genomic_DNA"/>
</dbReference>
<evidence type="ECO:0000313" key="2">
    <source>
        <dbReference type="Proteomes" id="UP000029644"/>
    </source>
</evidence>
<dbReference type="AlphaFoldDB" id="A0A090VP92"/>
<dbReference type="RefSeq" id="WP_042507087.1">
    <property type="nucleotide sequence ID" value="NZ_BBNQ01000044.1"/>
</dbReference>
<dbReference type="Proteomes" id="UP000029644">
    <property type="component" value="Unassembled WGS sequence"/>
</dbReference>
<proteinExistence type="predicted"/>
<organism evidence="1 2">
    <name type="scientific">Algibacter lectus</name>
    <dbReference type="NCBI Taxonomy" id="221126"/>
    <lineage>
        <taxon>Bacteria</taxon>
        <taxon>Pseudomonadati</taxon>
        <taxon>Bacteroidota</taxon>
        <taxon>Flavobacteriia</taxon>
        <taxon>Flavobacteriales</taxon>
        <taxon>Flavobacteriaceae</taxon>
        <taxon>Algibacter</taxon>
    </lineage>
</organism>
<sequence>MNNKTFDFKEILDSICECYSDDVKNLLPKFDDFNPIIYSDSNINEVELKSFIDKVQNNYHKSVAQRILAIIKLQEARDKTLNIDLVEVWNLIYLSIIELPTNATVSSIGSQGFLSIPLFRFRTDMEKFEFIRLHIWDNSLNEYINSETRKNFSVHSHAFHAQSWILTGTISNERYSVVKSTQNQEHSLFEIEYNKSLNKVNKHTSNAVNTNNDIILTRISEEKYFRSSTYQISAGHYHKGGTLSKDGFSATLFSFTAKNGHVDKSFVIGPSKIENSKINRKVQINPSFLLKKLNNKINNG</sequence>
<gene>
    <name evidence="1" type="ORF">JCM19300_4456</name>
</gene>
<reference evidence="1 2" key="1">
    <citation type="journal article" date="2014" name="Genome Announc.">
        <title>Draft Genome Sequences of Marine Flavobacterium Algibacter lectus Strains SS8 and NR4.</title>
        <authorList>
            <person name="Takatani N."/>
            <person name="Nakanishi M."/>
            <person name="Meirelles P."/>
            <person name="Mino S."/>
            <person name="Suda W."/>
            <person name="Oshima K."/>
            <person name="Hattori M."/>
            <person name="Ohkuma M."/>
            <person name="Hosokawa M."/>
            <person name="Miyashita K."/>
            <person name="Thompson F.L."/>
            <person name="Niwa A."/>
            <person name="Sawabe T."/>
            <person name="Sawabe T."/>
        </authorList>
    </citation>
    <scope>NUCLEOTIDE SEQUENCE [LARGE SCALE GENOMIC DNA]</scope>
    <source>
        <strain evidence="1 2">JCM 19300</strain>
    </source>
</reference>
<dbReference type="OrthoDB" id="1376847at2"/>